<sequence length="98" mass="10356">MAIDPAGPHAIALDGPATIYEASALRDVLRDAAATGEDLLIDLRETGKWDLAGVQLLVSCVRTGRRGGRSIRLSNVPKACAEVAERSGLGDWLRSVSD</sequence>
<organism evidence="2 3">
    <name type="scientific">Aquisphaera giovannonii</name>
    <dbReference type="NCBI Taxonomy" id="406548"/>
    <lineage>
        <taxon>Bacteria</taxon>
        <taxon>Pseudomonadati</taxon>
        <taxon>Planctomycetota</taxon>
        <taxon>Planctomycetia</taxon>
        <taxon>Isosphaerales</taxon>
        <taxon>Isosphaeraceae</taxon>
        <taxon>Aquisphaera</taxon>
    </lineage>
</organism>
<feature type="domain" description="STAS" evidence="1">
    <location>
        <begin position="11"/>
        <end position="98"/>
    </location>
</feature>
<dbReference type="PANTHER" id="PTHR35849:SF2">
    <property type="entry name" value="BLR2341 PROTEIN"/>
    <property type="match status" value="1"/>
</dbReference>
<dbReference type="PANTHER" id="PTHR35849">
    <property type="entry name" value="BLR2341 PROTEIN"/>
    <property type="match status" value="1"/>
</dbReference>
<gene>
    <name evidence="2" type="ORF">OJF2_16500</name>
</gene>
<dbReference type="PROSITE" id="PS50801">
    <property type="entry name" value="STAS"/>
    <property type="match status" value="1"/>
</dbReference>
<evidence type="ECO:0000313" key="2">
    <source>
        <dbReference type="EMBL" id="QEH33153.1"/>
    </source>
</evidence>
<evidence type="ECO:0000313" key="3">
    <source>
        <dbReference type="Proteomes" id="UP000324233"/>
    </source>
</evidence>
<evidence type="ECO:0000259" key="1">
    <source>
        <dbReference type="PROSITE" id="PS50801"/>
    </source>
</evidence>
<name>A0A5B9VXU3_9BACT</name>
<dbReference type="KEGG" id="agv:OJF2_16500"/>
<dbReference type="Pfam" id="PF13466">
    <property type="entry name" value="STAS_2"/>
    <property type="match status" value="1"/>
</dbReference>
<dbReference type="Proteomes" id="UP000324233">
    <property type="component" value="Chromosome"/>
</dbReference>
<dbReference type="InterPro" id="IPR036513">
    <property type="entry name" value="STAS_dom_sf"/>
</dbReference>
<dbReference type="SUPFAM" id="SSF52091">
    <property type="entry name" value="SpoIIaa-like"/>
    <property type="match status" value="1"/>
</dbReference>
<protein>
    <submittedName>
        <fullName evidence="2">STAS domain protein</fullName>
    </submittedName>
</protein>
<reference evidence="2 3" key="1">
    <citation type="submission" date="2019-08" db="EMBL/GenBank/DDBJ databases">
        <title>Deep-cultivation of Planctomycetes and their phenomic and genomic characterization uncovers novel biology.</title>
        <authorList>
            <person name="Wiegand S."/>
            <person name="Jogler M."/>
            <person name="Boedeker C."/>
            <person name="Pinto D."/>
            <person name="Vollmers J."/>
            <person name="Rivas-Marin E."/>
            <person name="Kohn T."/>
            <person name="Peeters S.H."/>
            <person name="Heuer A."/>
            <person name="Rast P."/>
            <person name="Oberbeckmann S."/>
            <person name="Bunk B."/>
            <person name="Jeske O."/>
            <person name="Meyerdierks A."/>
            <person name="Storesund J.E."/>
            <person name="Kallscheuer N."/>
            <person name="Luecker S."/>
            <person name="Lage O.M."/>
            <person name="Pohl T."/>
            <person name="Merkel B.J."/>
            <person name="Hornburger P."/>
            <person name="Mueller R.-W."/>
            <person name="Bruemmer F."/>
            <person name="Labrenz M."/>
            <person name="Spormann A.M."/>
            <person name="Op den Camp H."/>
            <person name="Overmann J."/>
            <person name="Amann R."/>
            <person name="Jetten M.S.M."/>
            <person name="Mascher T."/>
            <person name="Medema M.H."/>
            <person name="Devos D.P."/>
            <person name="Kaster A.-K."/>
            <person name="Ovreas L."/>
            <person name="Rohde M."/>
            <person name="Galperin M.Y."/>
            <person name="Jogler C."/>
        </authorList>
    </citation>
    <scope>NUCLEOTIDE SEQUENCE [LARGE SCALE GENOMIC DNA]</scope>
    <source>
        <strain evidence="2 3">OJF2</strain>
    </source>
</reference>
<dbReference type="CDD" id="cd07043">
    <property type="entry name" value="STAS_anti-anti-sigma_factors"/>
    <property type="match status" value="1"/>
</dbReference>
<dbReference type="OrthoDB" id="284770at2"/>
<accession>A0A5B9VXU3</accession>
<dbReference type="InterPro" id="IPR058548">
    <property type="entry name" value="MlaB-like_STAS"/>
</dbReference>
<proteinExistence type="predicted"/>
<dbReference type="AlphaFoldDB" id="A0A5B9VXU3"/>
<dbReference type="InterPro" id="IPR052746">
    <property type="entry name" value="MlaB_ABC_Transporter"/>
</dbReference>
<dbReference type="EMBL" id="CP042997">
    <property type="protein sequence ID" value="QEH33153.1"/>
    <property type="molecule type" value="Genomic_DNA"/>
</dbReference>
<dbReference type="Gene3D" id="3.30.750.24">
    <property type="entry name" value="STAS domain"/>
    <property type="match status" value="1"/>
</dbReference>
<dbReference type="InterPro" id="IPR002645">
    <property type="entry name" value="STAS_dom"/>
</dbReference>
<keyword evidence="3" id="KW-1185">Reference proteome</keyword>
<dbReference type="RefSeq" id="WP_148592841.1">
    <property type="nucleotide sequence ID" value="NZ_CP042997.1"/>
</dbReference>